<protein>
    <recommendedName>
        <fullName evidence="1">Glucosidase 2 subunit beta</fullName>
    </recommendedName>
</protein>
<dbReference type="PROSITE" id="PS51914">
    <property type="entry name" value="MRH"/>
    <property type="match status" value="1"/>
</dbReference>
<dbReference type="Gene3D" id="4.10.400.10">
    <property type="entry name" value="Low-density Lipoprotein Receptor"/>
    <property type="match status" value="1"/>
</dbReference>
<dbReference type="Pfam" id="PF12999">
    <property type="entry name" value="PRKCSH-like"/>
    <property type="match status" value="1"/>
</dbReference>
<dbReference type="SUPFAM" id="SSF57424">
    <property type="entry name" value="LDL receptor-like module"/>
    <property type="match status" value="1"/>
</dbReference>
<dbReference type="InterPro" id="IPR036055">
    <property type="entry name" value="LDL_receptor-like_sf"/>
</dbReference>
<dbReference type="InterPro" id="IPR044865">
    <property type="entry name" value="MRH_dom"/>
</dbReference>
<evidence type="ECO:0000256" key="5">
    <source>
        <dbReference type="SAM" id="SignalP"/>
    </source>
</evidence>
<keyword evidence="2 5" id="KW-0732">Signal</keyword>
<keyword evidence="8" id="KW-1185">Reference proteome</keyword>
<evidence type="ECO:0000256" key="3">
    <source>
        <dbReference type="ARBA" id="ARBA00022824"/>
    </source>
</evidence>
<organism evidence="7 8">
    <name type="scientific">Tritrichomonas musculus</name>
    <dbReference type="NCBI Taxonomy" id="1915356"/>
    <lineage>
        <taxon>Eukaryota</taxon>
        <taxon>Metamonada</taxon>
        <taxon>Parabasalia</taxon>
        <taxon>Tritrichomonadida</taxon>
        <taxon>Tritrichomonadidae</taxon>
        <taxon>Tritrichomonas</taxon>
    </lineage>
</organism>
<name>A0ABR2K0N0_9EUKA</name>
<dbReference type="Proteomes" id="UP001470230">
    <property type="component" value="Unassembled WGS sequence"/>
</dbReference>
<sequence>MLVLFLISIDIPPIGSHPDTWDKYKSNIDLNQKTFRCFDGLKVIPVNQLNDNYVDCLDGSDEPGTSAYPNGTFYCRNRDIFPKEIPKWSVGDGICDCCDGSDENSTNPRSNCKDTCDVFIEEKAKLLKILTSKYKEGIKKREKMKEEGIRFASNCDKKMAYFRKPMNFLQSLADRLAKKKFASKGGNVSAFRQVLTKIWKFTFCPPKDRPAFLPALTQSLSHDINEIAHFLSKKIGKYAKAANITSFVLPEALSLFDEKYTFGEYTLKFLRKVKQPHNLVGIFKNQTGDTLYFDGGDVCWKTKAARAIELKLICSNKNDLIKVEEPEICIYKGVFSSPIACTEKDVEEVQNMSLAQLKNTISLLKIKV</sequence>
<dbReference type="CDD" id="cd00112">
    <property type="entry name" value="LDLa"/>
    <property type="match status" value="2"/>
</dbReference>
<keyword evidence="4" id="KW-1015">Disulfide bond</keyword>
<proteinExistence type="predicted"/>
<dbReference type="EMBL" id="JAPFFF010000008">
    <property type="protein sequence ID" value="KAK8884662.1"/>
    <property type="molecule type" value="Genomic_DNA"/>
</dbReference>
<dbReference type="InterPro" id="IPR002172">
    <property type="entry name" value="LDrepeatLR_classA_rpt"/>
</dbReference>
<evidence type="ECO:0000259" key="6">
    <source>
        <dbReference type="PROSITE" id="PS51914"/>
    </source>
</evidence>
<reference evidence="7 8" key="1">
    <citation type="submission" date="2024-04" db="EMBL/GenBank/DDBJ databases">
        <title>Tritrichomonas musculus Genome.</title>
        <authorList>
            <person name="Alves-Ferreira E."/>
            <person name="Grigg M."/>
            <person name="Lorenzi H."/>
            <person name="Galac M."/>
        </authorList>
    </citation>
    <scope>NUCLEOTIDE SEQUENCE [LARGE SCALE GENOMIC DNA]</scope>
    <source>
        <strain evidence="7 8">EAF2021</strain>
    </source>
</reference>
<evidence type="ECO:0000313" key="8">
    <source>
        <dbReference type="Proteomes" id="UP001470230"/>
    </source>
</evidence>
<dbReference type="PANTHER" id="PTHR12630:SF1">
    <property type="entry name" value="GLUCOSIDASE 2 SUBUNIT BETA"/>
    <property type="match status" value="1"/>
</dbReference>
<feature type="domain" description="MRH" evidence="6">
    <location>
        <begin position="243"/>
        <end position="343"/>
    </location>
</feature>
<dbReference type="InterPro" id="IPR036607">
    <property type="entry name" value="PRKCSH"/>
</dbReference>
<keyword evidence="3" id="KW-0256">Endoplasmic reticulum</keyword>
<evidence type="ECO:0000256" key="2">
    <source>
        <dbReference type="ARBA" id="ARBA00022729"/>
    </source>
</evidence>
<gene>
    <name evidence="7" type="ORF">M9Y10_043780</name>
</gene>
<dbReference type="InterPro" id="IPR028146">
    <property type="entry name" value="PRKCSH_N"/>
</dbReference>
<dbReference type="InterPro" id="IPR039794">
    <property type="entry name" value="Gtb1-like"/>
</dbReference>
<dbReference type="Pfam" id="PF13015">
    <property type="entry name" value="PRKCSH_1"/>
    <property type="match status" value="1"/>
</dbReference>
<dbReference type="InterPro" id="IPR009011">
    <property type="entry name" value="Man6P_isomerase_rcpt-bd_dom_sf"/>
</dbReference>
<evidence type="ECO:0000256" key="1">
    <source>
        <dbReference type="ARBA" id="ARBA00022387"/>
    </source>
</evidence>
<feature type="chain" id="PRO_5045048062" description="Glucosidase 2 subunit beta" evidence="5">
    <location>
        <begin position="17"/>
        <end position="368"/>
    </location>
</feature>
<dbReference type="PANTHER" id="PTHR12630">
    <property type="entry name" value="N-LINKED OLIGOSACCHARIDE PROCESSING"/>
    <property type="match status" value="1"/>
</dbReference>
<evidence type="ECO:0000256" key="4">
    <source>
        <dbReference type="ARBA" id="ARBA00023157"/>
    </source>
</evidence>
<feature type="signal peptide" evidence="5">
    <location>
        <begin position="1"/>
        <end position="16"/>
    </location>
</feature>
<dbReference type="Gene3D" id="2.70.130.10">
    <property type="entry name" value="Mannose-6-phosphate receptor binding domain"/>
    <property type="match status" value="1"/>
</dbReference>
<evidence type="ECO:0000313" key="7">
    <source>
        <dbReference type="EMBL" id="KAK8884662.1"/>
    </source>
</evidence>
<accession>A0ABR2K0N0</accession>
<comment type="caution">
    <text evidence="7">The sequence shown here is derived from an EMBL/GenBank/DDBJ whole genome shotgun (WGS) entry which is preliminary data.</text>
</comment>